<keyword evidence="2" id="KW-1185">Reference proteome</keyword>
<dbReference type="AlphaFoldDB" id="A0A6A5KL82"/>
<name>A0A6A5KL82_9PLEO</name>
<feature type="non-terminal residue" evidence="1">
    <location>
        <position position="1"/>
    </location>
</feature>
<dbReference type="Proteomes" id="UP000800040">
    <property type="component" value="Unassembled WGS sequence"/>
</dbReference>
<accession>A0A6A5KL82</accession>
<proteinExistence type="predicted"/>
<reference evidence="1" key="1">
    <citation type="submission" date="2020-01" db="EMBL/GenBank/DDBJ databases">
        <authorList>
            <consortium name="DOE Joint Genome Institute"/>
            <person name="Haridas S."/>
            <person name="Albert R."/>
            <person name="Binder M."/>
            <person name="Bloem J."/>
            <person name="Labutti K."/>
            <person name="Salamov A."/>
            <person name="Andreopoulos B."/>
            <person name="Baker S.E."/>
            <person name="Barry K."/>
            <person name="Bills G."/>
            <person name="Bluhm B.H."/>
            <person name="Cannon C."/>
            <person name="Castanera R."/>
            <person name="Culley D.E."/>
            <person name="Daum C."/>
            <person name="Ezra D."/>
            <person name="Gonzalez J.B."/>
            <person name="Henrissat B."/>
            <person name="Kuo A."/>
            <person name="Liang C."/>
            <person name="Lipzen A."/>
            <person name="Lutzoni F."/>
            <person name="Magnuson J."/>
            <person name="Mondo S."/>
            <person name="Nolan M."/>
            <person name="Ohm R."/>
            <person name="Pangilinan J."/>
            <person name="Park H.-J."/>
            <person name="Ramirez L."/>
            <person name="Alfaro M."/>
            <person name="Sun H."/>
            <person name="Tritt A."/>
            <person name="Yoshinaga Y."/>
            <person name="Zwiers L.-H."/>
            <person name="Turgeon B.G."/>
            <person name="Goodwin S.B."/>
            <person name="Spatafora J.W."/>
            <person name="Crous P.W."/>
            <person name="Grigoriev I.V."/>
        </authorList>
    </citation>
    <scope>NUCLEOTIDE SEQUENCE</scope>
    <source>
        <strain evidence="1">P77</strain>
    </source>
</reference>
<organism evidence="1 2">
    <name type="scientific">Decorospora gaudefroyi</name>
    <dbReference type="NCBI Taxonomy" id="184978"/>
    <lineage>
        <taxon>Eukaryota</taxon>
        <taxon>Fungi</taxon>
        <taxon>Dikarya</taxon>
        <taxon>Ascomycota</taxon>
        <taxon>Pezizomycotina</taxon>
        <taxon>Dothideomycetes</taxon>
        <taxon>Pleosporomycetidae</taxon>
        <taxon>Pleosporales</taxon>
        <taxon>Pleosporineae</taxon>
        <taxon>Pleosporaceae</taxon>
        <taxon>Decorospora</taxon>
    </lineage>
</organism>
<dbReference type="EMBL" id="ML975278">
    <property type="protein sequence ID" value="KAF1836076.1"/>
    <property type="molecule type" value="Genomic_DNA"/>
</dbReference>
<dbReference type="OrthoDB" id="3231004at2759"/>
<protein>
    <submittedName>
        <fullName evidence="1">Uncharacterized protein</fullName>
    </submittedName>
</protein>
<evidence type="ECO:0000313" key="2">
    <source>
        <dbReference type="Proteomes" id="UP000800040"/>
    </source>
</evidence>
<sequence length="327" mass="36568">TVTYSARFVEKISDVVRSMNVSAGSSIKNGSIDMSGGGAFTVDEIKFAESDLNVVVSVKVSNGTPVDMKASWTSQVFHEMYGDCFISGFVEGGELHGIVSIKVLDASRRKEIVSGLRGKLNNSGSASSWSLGEPSLVGQYLHETETNVTVNWSGGGFVKSENVDWDYDGLMNAASNFAQRVAECPRKTWAILSRYDIVPDWQSWARNYEPQIETRKYDNVQRYTAELLDMHMEYKANLLRINDVLATPHKYVASEHVEAVPVIVEPLLDEKHQIKRQMDLIVKDIEELDKDPTKATAQQSQPQLTPPELWRARLPVRMIAACFKEDC</sequence>
<evidence type="ECO:0000313" key="1">
    <source>
        <dbReference type="EMBL" id="KAF1836076.1"/>
    </source>
</evidence>
<gene>
    <name evidence="1" type="ORF">BDW02DRAFT_494504</name>
</gene>